<protein>
    <submittedName>
        <fullName evidence="11">Cytochrome c4</fullName>
    </submittedName>
</protein>
<feature type="binding site" description="covalent" evidence="8">
    <location>
        <position position="67"/>
    </location>
    <ligand>
        <name>heme c</name>
        <dbReference type="ChEBI" id="CHEBI:61717"/>
        <label>1</label>
    </ligand>
</feature>
<dbReference type="InterPro" id="IPR024167">
    <property type="entry name" value="Cytochrome_c4-like"/>
</dbReference>
<dbReference type="EMBL" id="CADIKH010000007">
    <property type="protein sequence ID" value="CAB3752982.1"/>
    <property type="molecule type" value="Genomic_DNA"/>
</dbReference>
<feature type="binding site" description="axial binding residue" evidence="9">
    <location>
        <position position="71"/>
    </location>
    <ligand>
        <name>heme c</name>
        <dbReference type="ChEBI" id="CHEBI:61717"/>
        <label>1</label>
    </ligand>
    <ligandPart>
        <name>Fe</name>
        <dbReference type="ChEBI" id="CHEBI:18248"/>
    </ligandPart>
</feature>
<keyword evidence="4 9" id="KW-0479">Metal-binding</keyword>
<feature type="binding site" description="axial binding residue" evidence="9">
    <location>
        <position position="162"/>
    </location>
    <ligand>
        <name>heme c</name>
        <dbReference type="ChEBI" id="CHEBI:61717"/>
        <label>2</label>
    </ligand>
    <ligandPart>
        <name>Fe</name>
        <dbReference type="ChEBI" id="CHEBI:18248"/>
    </ligandPart>
</feature>
<dbReference type="PROSITE" id="PS51007">
    <property type="entry name" value="CYTC"/>
    <property type="match status" value="1"/>
</dbReference>
<evidence type="ECO:0000313" key="12">
    <source>
        <dbReference type="Proteomes" id="UP000494363"/>
    </source>
</evidence>
<gene>
    <name evidence="11" type="primary">cc4_1</name>
    <name evidence="11" type="ORF">LMG29542_01936</name>
</gene>
<evidence type="ECO:0000256" key="7">
    <source>
        <dbReference type="ARBA" id="ARBA00023004"/>
    </source>
</evidence>
<feature type="domain" description="Cytochrome c" evidence="10">
    <location>
        <begin position="55"/>
        <end position="225"/>
    </location>
</feature>
<feature type="binding site" description="covalent" evidence="8">
    <location>
        <position position="158"/>
    </location>
    <ligand>
        <name>heme c</name>
        <dbReference type="ChEBI" id="CHEBI:61717"/>
        <label>2</label>
    </ligand>
</feature>
<dbReference type="GO" id="GO:0020037">
    <property type="term" value="F:heme binding"/>
    <property type="evidence" value="ECO:0007669"/>
    <property type="project" value="InterPro"/>
</dbReference>
<dbReference type="Pfam" id="PF00034">
    <property type="entry name" value="Cytochrom_C"/>
    <property type="match status" value="2"/>
</dbReference>
<keyword evidence="5" id="KW-0574">Periplasm</keyword>
<comment type="PTM">
    <text evidence="8">Binds 2 heme c groups covalently per subunit.</text>
</comment>
<evidence type="ECO:0000256" key="8">
    <source>
        <dbReference type="PIRSR" id="PIRSR000005-1"/>
    </source>
</evidence>
<dbReference type="PANTHER" id="PTHR33751">
    <property type="entry name" value="CBB3-TYPE CYTOCHROME C OXIDASE SUBUNIT FIXP"/>
    <property type="match status" value="1"/>
</dbReference>
<evidence type="ECO:0000259" key="10">
    <source>
        <dbReference type="PROSITE" id="PS51007"/>
    </source>
</evidence>
<dbReference type="SUPFAM" id="SSF46626">
    <property type="entry name" value="Cytochrome c"/>
    <property type="match status" value="2"/>
</dbReference>
<dbReference type="InterPro" id="IPR009056">
    <property type="entry name" value="Cyt_c-like_dom"/>
</dbReference>
<dbReference type="PANTHER" id="PTHR33751:SF9">
    <property type="entry name" value="CYTOCHROME C4"/>
    <property type="match status" value="1"/>
</dbReference>
<dbReference type="PIRSF" id="PIRSF000005">
    <property type="entry name" value="Cytochrome_c4"/>
    <property type="match status" value="1"/>
</dbReference>
<dbReference type="InterPro" id="IPR036909">
    <property type="entry name" value="Cyt_c-like_dom_sf"/>
</dbReference>
<evidence type="ECO:0000256" key="2">
    <source>
        <dbReference type="ARBA" id="ARBA00022448"/>
    </source>
</evidence>
<feature type="binding site" description="covalent" evidence="8">
    <location>
        <position position="70"/>
    </location>
    <ligand>
        <name>heme c</name>
        <dbReference type="ChEBI" id="CHEBI:61717"/>
        <label>1</label>
    </ligand>
</feature>
<dbReference type="InterPro" id="IPR008168">
    <property type="entry name" value="Cyt_C_IC"/>
</dbReference>
<dbReference type="GO" id="GO:0042597">
    <property type="term" value="C:periplasmic space"/>
    <property type="evidence" value="ECO:0007669"/>
    <property type="project" value="UniProtKB-SubCell"/>
</dbReference>
<feature type="binding site" description="covalent" evidence="8">
    <location>
        <position position="161"/>
    </location>
    <ligand>
        <name>heme c</name>
        <dbReference type="ChEBI" id="CHEBI:61717"/>
        <label>2</label>
    </ligand>
</feature>
<keyword evidence="7 9" id="KW-0408">Iron</keyword>
<accession>A0A6J5DIF4</accession>
<reference evidence="11 12" key="1">
    <citation type="submission" date="2020-04" db="EMBL/GenBank/DDBJ databases">
        <authorList>
            <person name="De Canck E."/>
        </authorList>
    </citation>
    <scope>NUCLEOTIDE SEQUENCE [LARGE SCALE GENOMIC DNA]</scope>
    <source>
        <strain evidence="11 12">LMG 29542</strain>
    </source>
</reference>
<evidence type="ECO:0000256" key="1">
    <source>
        <dbReference type="ARBA" id="ARBA00004418"/>
    </source>
</evidence>
<dbReference type="InterPro" id="IPR050597">
    <property type="entry name" value="Cytochrome_c_Oxidase_Subunit"/>
</dbReference>
<feature type="binding site" description="axial binding residue" evidence="9">
    <location>
        <position position="110"/>
    </location>
    <ligand>
        <name>heme c</name>
        <dbReference type="ChEBI" id="CHEBI:61717"/>
        <label>1</label>
    </ligand>
    <ligandPart>
        <name>Fe</name>
        <dbReference type="ChEBI" id="CHEBI:18248"/>
    </ligandPart>
</feature>
<dbReference type="Proteomes" id="UP000494363">
    <property type="component" value="Unassembled WGS sequence"/>
</dbReference>
<organism evidence="11 12">
    <name type="scientific">Paraburkholderia humisilvae</name>
    <dbReference type="NCBI Taxonomy" id="627669"/>
    <lineage>
        <taxon>Bacteria</taxon>
        <taxon>Pseudomonadati</taxon>
        <taxon>Pseudomonadota</taxon>
        <taxon>Betaproteobacteria</taxon>
        <taxon>Burkholderiales</taxon>
        <taxon>Burkholderiaceae</taxon>
        <taxon>Paraburkholderia</taxon>
    </lineage>
</organism>
<dbReference type="AlphaFoldDB" id="A0A6J5DIF4"/>
<dbReference type="PRINTS" id="PR00605">
    <property type="entry name" value="CYTCHROMECIC"/>
</dbReference>
<name>A0A6J5DIF4_9BURK</name>
<sequence>MTVAMTAVSGAALASRCTGRRAMHRCVALLWLAGIASRWLAVGLCAAALSTLAHADAEAGKAKAQVCAACHGPLGNSTNPDYPILAGQTQRYLYLELKDFKEGRRSDPRMSPIAATLSREDMQDLADYFSQQRPAPVKVDADAASIDAGKRKAAEVLCTMCHLGGFIGQNEIPRVAGQYPQYIAKQLRDFRSHTRTNDAGNMTSVTRNLSDDDIRNLAAYVASLQ</sequence>
<evidence type="ECO:0000256" key="4">
    <source>
        <dbReference type="ARBA" id="ARBA00022723"/>
    </source>
</evidence>
<proteinExistence type="predicted"/>
<feature type="binding site" description="axial binding residue" evidence="9">
    <location>
        <position position="202"/>
    </location>
    <ligand>
        <name>heme c</name>
        <dbReference type="ChEBI" id="CHEBI:61717"/>
        <label>2</label>
    </ligand>
    <ligandPart>
        <name>Fe</name>
        <dbReference type="ChEBI" id="CHEBI:18248"/>
    </ligandPart>
</feature>
<evidence type="ECO:0000256" key="5">
    <source>
        <dbReference type="ARBA" id="ARBA00022764"/>
    </source>
</evidence>
<keyword evidence="3 8" id="KW-0349">Heme</keyword>
<dbReference type="GO" id="GO:0009055">
    <property type="term" value="F:electron transfer activity"/>
    <property type="evidence" value="ECO:0007669"/>
    <property type="project" value="InterPro"/>
</dbReference>
<keyword evidence="2" id="KW-0813">Transport</keyword>
<keyword evidence="12" id="KW-1185">Reference proteome</keyword>
<keyword evidence="6" id="KW-0249">Electron transport</keyword>
<dbReference type="GO" id="GO:0005506">
    <property type="term" value="F:iron ion binding"/>
    <property type="evidence" value="ECO:0007669"/>
    <property type="project" value="InterPro"/>
</dbReference>
<evidence type="ECO:0000313" key="11">
    <source>
        <dbReference type="EMBL" id="CAB3752982.1"/>
    </source>
</evidence>
<evidence type="ECO:0000256" key="6">
    <source>
        <dbReference type="ARBA" id="ARBA00022982"/>
    </source>
</evidence>
<evidence type="ECO:0000256" key="3">
    <source>
        <dbReference type="ARBA" id="ARBA00022617"/>
    </source>
</evidence>
<dbReference type="Gene3D" id="1.10.760.10">
    <property type="entry name" value="Cytochrome c-like domain"/>
    <property type="match status" value="2"/>
</dbReference>
<evidence type="ECO:0000256" key="9">
    <source>
        <dbReference type="PIRSR" id="PIRSR000005-2"/>
    </source>
</evidence>
<comment type="subcellular location">
    <subcellularLocation>
        <location evidence="1">Periplasm</location>
    </subcellularLocation>
</comment>